<accession>A0ABU9Y7I9</accession>
<proteinExistence type="predicted"/>
<feature type="chain" id="PRO_5047417859" description="RHS repeat protein" evidence="1">
    <location>
        <begin position="24"/>
        <end position="441"/>
    </location>
</feature>
<name>A0ABU9Y7I9_9SPHN</name>
<dbReference type="NCBIfam" id="TIGR01643">
    <property type="entry name" value="YD_repeat_2x"/>
    <property type="match status" value="1"/>
</dbReference>
<keyword evidence="3" id="KW-1185">Reference proteome</keyword>
<gene>
    <name evidence="2" type="ORF">ABC974_19125</name>
</gene>
<dbReference type="InterPro" id="IPR006530">
    <property type="entry name" value="YD"/>
</dbReference>
<comment type="caution">
    <text evidence="2">The sequence shown here is derived from an EMBL/GenBank/DDBJ whole genome shotgun (WGS) entry which is preliminary data.</text>
</comment>
<reference evidence="2 3" key="1">
    <citation type="submission" date="2024-05" db="EMBL/GenBank/DDBJ databases">
        <authorList>
            <person name="Liu Q."/>
            <person name="Xin Y.-H."/>
        </authorList>
    </citation>
    <scope>NUCLEOTIDE SEQUENCE [LARGE SCALE GENOMIC DNA]</scope>
    <source>
        <strain evidence="2 3">CGMCC 1.10181</strain>
    </source>
</reference>
<protein>
    <recommendedName>
        <fullName evidence="4">RHS repeat protein</fullName>
    </recommendedName>
</protein>
<sequence>MFARAFLASTAIVGTGFALPAMAQTIPPAPVRQSVDPNGVDLFLGTVNVDGPALTAGAAGSPSISYYNVFRGSAFADSVTARFYISGSTVTISFGTESDRFTVSGTTYRSTEGSGATLTYNATTTIYSYTTSSGVVYHFKNQWGTNGAQGGVADIVYPSGRTLTYTYQQFVRCKTHLLDDPSTCTQYVASYALSKVVSNDGYELDFNREGDTDEFPGQFLGVSMKNTVSGSTTVRSQTYDDQSIDGTVQITDQMSRLTKYRFSLAGVVGITHPGRTAEDVTIIYDTSNRAASVTNPVGTTTYGYADSAGVRTTTVTDPGGHSTVYTFDIASQRMLSITNPLSKTVSKQYDTSGRLTRVTAPEGNYTQYTYDARGNVTETRTVAKSGSGLADIVTAAGYDTTCANTATCNSPNWIRDAIGNQTDYTYGADFSQTREGICRQE</sequence>
<evidence type="ECO:0008006" key="4">
    <source>
        <dbReference type="Google" id="ProtNLM"/>
    </source>
</evidence>
<dbReference type="Pfam" id="PF05593">
    <property type="entry name" value="RHS_repeat"/>
    <property type="match status" value="1"/>
</dbReference>
<evidence type="ECO:0000313" key="3">
    <source>
        <dbReference type="Proteomes" id="UP001419910"/>
    </source>
</evidence>
<dbReference type="EMBL" id="JBDIME010000020">
    <property type="protein sequence ID" value="MEN2791752.1"/>
    <property type="molecule type" value="Genomic_DNA"/>
</dbReference>
<keyword evidence="1" id="KW-0732">Signal</keyword>
<dbReference type="InterPro" id="IPR031325">
    <property type="entry name" value="RHS_repeat"/>
</dbReference>
<organism evidence="2 3">
    <name type="scientific">Sphingomonas oligophenolica</name>
    <dbReference type="NCBI Taxonomy" id="301154"/>
    <lineage>
        <taxon>Bacteria</taxon>
        <taxon>Pseudomonadati</taxon>
        <taxon>Pseudomonadota</taxon>
        <taxon>Alphaproteobacteria</taxon>
        <taxon>Sphingomonadales</taxon>
        <taxon>Sphingomonadaceae</taxon>
        <taxon>Sphingomonas</taxon>
    </lineage>
</organism>
<dbReference type="PANTHER" id="PTHR32305">
    <property type="match status" value="1"/>
</dbReference>
<evidence type="ECO:0000256" key="1">
    <source>
        <dbReference type="SAM" id="SignalP"/>
    </source>
</evidence>
<dbReference type="RefSeq" id="WP_343892655.1">
    <property type="nucleotide sequence ID" value="NZ_BAAAEH010000061.1"/>
</dbReference>
<feature type="signal peptide" evidence="1">
    <location>
        <begin position="1"/>
        <end position="23"/>
    </location>
</feature>
<dbReference type="Proteomes" id="UP001419910">
    <property type="component" value="Unassembled WGS sequence"/>
</dbReference>
<dbReference type="Gene3D" id="2.180.10.10">
    <property type="entry name" value="RHS repeat-associated core"/>
    <property type="match status" value="1"/>
</dbReference>
<dbReference type="PANTHER" id="PTHR32305:SF15">
    <property type="entry name" value="PROTEIN RHSA-RELATED"/>
    <property type="match status" value="1"/>
</dbReference>
<dbReference type="InterPro" id="IPR050708">
    <property type="entry name" value="T6SS_VgrG/RHS"/>
</dbReference>
<evidence type="ECO:0000313" key="2">
    <source>
        <dbReference type="EMBL" id="MEN2791752.1"/>
    </source>
</evidence>